<name>A0A9K3KFP5_9STRA</name>
<protein>
    <submittedName>
        <fullName evidence="1">Uncharacterized protein</fullName>
    </submittedName>
</protein>
<reference evidence="1" key="2">
    <citation type="submission" date="2021-04" db="EMBL/GenBank/DDBJ databases">
        <authorList>
            <person name="Podell S."/>
        </authorList>
    </citation>
    <scope>NUCLEOTIDE SEQUENCE</scope>
    <source>
        <strain evidence="1">Hildebrandi</strain>
    </source>
</reference>
<evidence type="ECO:0000313" key="2">
    <source>
        <dbReference type="Proteomes" id="UP000693970"/>
    </source>
</evidence>
<gene>
    <name evidence="1" type="ORF">IV203_020777</name>
</gene>
<keyword evidence="2" id="KW-1185">Reference proteome</keyword>
<organism evidence="1 2">
    <name type="scientific">Nitzschia inconspicua</name>
    <dbReference type="NCBI Taxonomy" id="303405"/>
    <lineage>
        <taxon>Eukaryota</taxon>
        <taxon>Sar</taxon>
        <taxon>Stramenopiles</taxon>
        <taxon>Ochrophyta</taxon>
        <taxon>Bacillariophyta</taxon>
        <taxon>Bacillariophyceae</taxon>
        <taxon>Bacillariophycidae</taxon>
        <taxon>Bacillariales</taxon>
        <taxon>Bacillariaceae</taxon>
        <taxon>Nitzschia</taxon>
    </lineage>
</organism>
<proteinExistence type="predicted"/>
<dbReference type="EMBL" id="JAGRRH010000024">
    <property type="protein sequence ID" value="KAG7342833.1"/>
    <property type="molecule type" value="Genomic_DNA"/>
</dbReference>
<comment type="caution">
    <text evidence="1">The sequence shown here is derived from an EMBL/GenBank/DDBJ whole genome shotgun (WGS) entry which is preliminary data.</text>
</comment>
<reference evidence="1" key="1">
    <citation type="journal article" date="2021" name="Sci. Rep.">
        <title>Diploid genomic architecture of Nitzschia inconspicua, an elite biomass production diatom.</title>
        <authorList>
            <person name="Oliver A."/>
            <person name="Podell S."/>
            <person name="Pinowska A."/>
            <person name="Traller J.C."/>
            <person name="Smith S.R."/>
            <person name="McClure R."/>
            <person name="Beliaev A."/>
            <person name="Bohutskyi P."/>
            <person name="Hill E.A."/>
            <person name="Rabines A."/>
            <person name="Zheng H."/>
            <person name="Allen L.Z."/>
            <person name="Kuo A."/>
            <person name="Grigoriev I.V."/>
            <person name="Allen A.E."/>
            <person name="Hazlebeck D."/>
            <person name="Allen E.E."/>
        </authorList>
    </citation>
    <scope>NUCLEOTIDE SEQUENCE</scope>
    <source>
        <strain evidence="1">Hildebrandi</strain>
    </source>
</reference>
<dbReference type="AlphaFoldDB" id="A0A9K3KFP5"/>
<accession>A0A9K3KFP5</accession>
<evidence type="ECO:0000313" key="1">
    <source>
        <dbReference type="EMBL" id="KAG7342833.1"/>
    </source>
</evidence>
<sequence length="118" mass="12845">MLAGPKGAAMVLPLTDDARTQGHQGNSLARVGTDHPDNWSQDLQQMDHTVDTIIDAIRAAAAIIDASMGMNTPIVVQNILLPKIPKYESIDRFDGSNFVWFLPSKICKTVILYHTATG</sequence>
<dbReference type="Proteomes" id="UP000693970">
    <property type="component" value="Unassembled WGS sequence"/>
</dbReference>